<feature type="transmembrane region" description="Helical" evidence="1">
    <location>
        <begin position="295"/>
        <end position="314"/>
    </location>
</feature>
<comment type="caution">
    <text evidence="2">The sequence shown here is derived from an EMBL/GenBank/DDBJ whole genome shotgun (WGS) entry which is preliminary data.</text>
</comment>
<sequence length="495" mass="57439">MGYVMQYGIKKAYKNIGNIKNMAYESKTSYSFWKITGIAAAAFFVLGCICVFYKMNIICFAISEIAVIIFMPAIIFYYYLQKQEDKRFNDVDVYIHQMAYSFQRNPKVNVALEDTSQILTGKAKKTVIKSIKRLETETSSEVYNYALKIIEDEYNCPRIKTLHKLIVDIEQRGGKYYRSLEILLDDFNCWVKRVYKYQDDIKQIKRNSFIGIILSFVLASVSVIISRILEGTAGIDISITNTLLYQVVSLIFILLNIIYFVFVNVSYGREWLNTDRTEKKILKDMRIISDSDKKSIKIFSIITFGIMLAAAFVFLFAKKFLTAVIVGLAGIYMLFVPVINRKKALTRIQNDVYISFSEWLRDIVIHLQDEPLQAAVRETYKDCPVVMKESLERFIYELEETPSSVKPYYEFMSEFGVLDISSTVRMLYSVSELDVDEADEMMNTIIKRNYEIIDKYEENKNQNNLSALRFAEYIPMIFVSLKIAADMLMVITGYL</sequence>
<dbReference type="Proteomes" id="UP001480973">
    <property type="component" value="Unassembled WGS sequence"/>
</dbReference>
<protein>
    <recommendedName>
        <fullName evidence="4">Flp pilus assembly protein TadB</fullName>
    </recommendedName>
</protein>
<evidence type="ECO:0000313" key="3">
    <source>
        <dbReference type="Proteomes" id="UP001480973"/>
    </source>
</evidence>
<feature type="transmembrane region" description="Helical" evidence="1">
    <location>
        <begin position="320"/>
        <end position="339"/>
    </location>
</feature>
<feature type="transmembrane region" description="Helical" evidence="1">
    <location>
        <begin position="60"/>
        <end position="80"/>
    </location>
</feature>
<accession>A0ABV1GPK4</accession>
<proteinExistence type="predicted"/>
<dbReference type="EMBL" id="JBBMES010000010">
    <property type="protein sequence ID" value="MEQ2535420.1"/>
    <property type="molecule type" value="Genomic_DNA"/>
</dbReference>
<feature type="transmembrane region" description="Helical" evidence="1">
    <location>
        <begin position="244"/>
        <end position="267"/>
    </location>
</feature>
<feature type="transmembrane region" description="Helical" evidence="1">
    <location>
        <begin position="32"/>
        <end position="54"/>
    </location>
</feature>
<gene>
    <name evidence="2" type="ORF">WMO38_09870</name>
</gene>
<feature type="transmembrane region" description="Helical" evidence="1">
    <location>
        <begin position="209"/>
        <end position="229"/>
    </location>
</feature>
<keyword evidence="1" id="KW-0812">Transmembrane</keyword>
<feature type="transmembrane region" description="Helical" evidence="1">
    <location>
        <begin position="473"/>
        <end position="494"/>
    </location>
</feature>
<keyword evidence="1" id="KW-1133">Transmembrane helix</keyword>
<reference evidence="2 3" key="1">
    <citation type="submission" date="2024-03" db="EMBL/GenBank/DDBJ databases">
        <title>Human intestinal bacterial collection.</title>
        <authorList>
            <person name="Pauvert C."/>
            <person name="Hitch T.C.A."/>
            <person name="Clavel T."/>
        </authorList>
    </citation>
    <scope>NUCLEOTIDE SEQUENCE [LARGE SCALE GENOMIC DNA]</scope>
    <source>
        <strain evidence="2 3">CLA-JM-H10</strain>
    </source>
</reference>
<evidence type="ECO:0000313" key="2">
    <source>
        <dbReference type="EMBL" id="MEQ2535420.1"/>
    </source>
</evidence>
<keyword evidence="3" id="KW-1185">Reference proteome</keyword>
<evidence type="ECO:0008006" key="4">
    <source>
        <dbReference type="Google" id="ProtNLM"/>
    </source>
</evidence>
<evidence type="ECO:0000256" key="1">
    <source>
        <dbReference type="SAM" id="Phobius"/>
    </source>
</evidence>
<organism evidence="2 3">
    <name type="scientific">Lachnospira intestinalis</name>
    <dbReference type="NCBI Taxonomy" id="3133158"/>
    <lineage>
        <taxon>Bacteria</taxon>
        <taxon>Bacillati</taxon>
        <taxon>Bacillota</taxon>
        <taxon>Clostridia</taxon>
        <taxon>Lachnospirales</taxon>
        <taxon>Lachnospiraceae</taxon>
        <taxon>Lachnospira</taxon>
    </lineage>
</organism>
<keyword evidence="1" id="KW-0472">Membrane</keyword>
<name>A0ABV1GPK4_9FIRM</name>